<dbReference type="Pfam" id="PF23559">
    <property type="entry name" value="WHD_DRP"/>
    <property type="match status" value="1"/>
</dbReference>
<dbReference type="Gene3D" id="1.10.8.430">
    <property type="entry name" value="Helical domain of apoptotic protease-activating factors"/>
    <property type="match status" value="1"/>
</dbReference>
<evidence type="ECO:0000313" key="8">
    <source>
        <dbReference type="Proteomes" id="UP000525078"/>
    </source>
</evidence>
<dbReference type="EMBL" id="JAATIP010000196">
    <property type="protein sequence ID" value="KAF4361006.1"/>
    <property type="molecule type" value="Genomic_DNA"/>
</dbReference>
<comment type="caution">
    <text evidence="7">The sequence shown here is derived from an EMBL/GenBank/DDBJ whole genome shotgun (WGS) entry which is preliminary data.</text>
</comment>
<dbReference type="Pfam" id="PF00931">
    <property type="entry name" value="NB-ARC"/>
    <property type="match status" value="1"/>
</dbReference>
<feature type="domain" description="NB-ARC" evidence="4">
    <location>
        <begin position="179"/>
        <end position="353"/>
    </location>
</feature>
<dbReference type="GO" id="GO:0006952">
    <property type="term" value="P:defense response"/>
    <property type="evidence" value="ECO:0007669"/>
    <property type="project" value="UniProtKB-KW"/>
</dbReference>
<feature type="domain" description="Disease resistance protein winged helix" evidence="5">
    <location>
        <begin position="445"/>
        <end position="513"/>
    </location>
</feature>
<proteinExistence type="predicted"/>
<reference evidence="7 8" key="1">
    <citation type="journal article" date="2020" name="bioRxiv">
        <title>Sequence and annotation of 42 cannabis genomes reveals extensive copy number variation in cannabinoid synthesis and pathogen resistance genes.</title>
        <authorList>
            <person name="Mckernan K.J."/>
            <person name="Helbert Y."/>
            <person name="Kane L.T."/>
            <person name="Ebling H."/>
            <person name="Zhang L."/>
            <person name="Liu B."/>
            <person name="Eaton Z."/>
            <person name="Mclaughlin S."/>
            <person name="Kingan S."/>
            <person name="Baybayan P."/>
            <person name="Concepcion G."/>
            <person name="Jordan M."/>
            <person name="Riva A."/>
            <person name="Barbazuk W."/>
            <person name="Harkins T."/>
        </authorList>
    </citation>
    <scope>NUCLEOTIDE SEQUENCE [LARGE SCALE GENOMIC DNA]</scope>
    <source>
        <strain evidence="8">cv. Jamaican Lion 4</strain>
        <tissue evidence="7">Leaf</tissue>
    </source>
</reference>
<dbReference type="Gene3D" id="3.80.10.10">
    <property type="entry name" value="Ribonuclease Inhibitor"/>
    <property type="match status" value="3"/>
</dbReference>
<dbReference type="Pfam" id="PF25019">
    <property type="entry name" value="LRR_R13L1-DRL21"/>
    <property type="match status" value="1"/>
</dbReference>
<accession>A0A7J6ERU0</accession>
<name>A0A7J6ERU0_CANSA</name>
<evidence type="ECO:0000256" key="1">
    <source>
        <dbReference type="ARBA" id="ARBA00022614"/>
    </source>
</evidence>
<dbReference type="AlphaFoldDB" id="A0A7J6ERU0"/>
<keyword evidence="1" id="KW-0433">Leucine-rich repeat</keyword>
<keyword evidence="2" id="KW-0677">Repeat</keyword>
<dbReference type="FunFam" id="1.10.10.10:FF:000322">
    <property type="entry name" value="Probable disease resistance protein At1g63360"/>
    <property type="match status" value="1"/>
</dbReference>
<keyword evidence="3" id="KW-0611">Plant defense</keyword>
<dbReference type="SUPFAM" id="SSF52058">
    <property type="entry name" value="L domain-like"/>
    <property type="match status" value="1"/>
</dbReference>
<dbReference type="Proteomes" id="UP000525078">
    <property type="component" value="Unassembled WGS sequence"/>
</dbReference>
<dbReference type="InterPro" id="IPR032675">
    <property type="entry name" value="LRR_dom_sf"/>
</dbReference>
<feature type="domain" description="R13L1/DRL21-like LRR repeat region" evidence="6">
    <location>
        <begin position="708"/>
        <end position="829"/>
    </location>
</feature>
<dbReference type="InterPro" id="IPR002182">
    <property type="entry name" value="NB-ARC"/>
</dbReference>
<evidence type="ECO:0000259" key="5">
    <source>
        <dbReference type="Pfam" id="PF23559"/>
    </source>
</evidence>
<protein>
    <submittedName>
        <fullName evidence="7">Uncharacterized protein</fullName>
    </submittedName>
</protein>
<evidence type="ECO:0000256" key="2">
    <source>
        <dbReference type="ARBA" id="ARBA00022737"/>
    </source>
</evidence>
<dbReference type="InterPro" id="IPR056789">
    <property type="entry name" value="LRR_R13L1-DRL21"/>
</dbReference>
<dbReference type="PANTHER" id="PTHR36766:SF52">
    <property type="entry name" value="LATE BLIGHT RESISTANCE PROTEIN HOMOLOG R1B-8"/>
    <property type="match status" value="1"/>
</dbReference>
<dbReference type="InterPro" id="IPR027417">
    <property type="entry name" value="P-loop_NTPase"/>
</dbReference>
<dbReference type="Gene3D" id="3.40.50.300">
    <property type="entry name" value="P-loop containing nucleotide triphosphate hydrolases"/>
    <property type="match status" value="1"/>
</dbReference>
<dbReference type="InterPro" id="IPR042197">
    <property type="entry name" value="Apaf_helical"/>
</dbReference>
<dbReference type="InterPro" id="IPR058922">
    <property type="entry name" value="WHD_DRP"/>
</dbReference>
<dbReference type="PANTHER" id="PTHR36766">
    <property type="entry name" value="PLANT BROAD-SPECTRUM MILDEW RESISTANCE PROTEIN RPW8"/>
    <property type="match status" value="1"/>
</dbReference>
<dbReference type="Gene3D" id="1.10.10.10">
    <property type="entry name" value="Winged helix-like DNA-binding domain superfamily/Winged helix DNA-binding domain"/>
    <property type="match status" value="1"/>
</dbReference>
<dbReference type="GO" id="GO:0043531">
    <property type="term" value="F:ADP binding"/>
    <property type="evidence" value="ECO:0007669"/>
    <property type="project" value="InterPro"/>
</dbReference>
<dbReference type="SUPFAM" id="SSF52540">
    <property type="entry name" value="P-loop containing nucleoside triphosphate hydrolases"/>
    <property type="match status" value="1"/>
</dbReference>
<evidence type="ECO:0000256" key="3">
    <source>
        <dbReference type="ARBA" id="ARBA00022821"/>
    </source>
</evidence>
<organism evidence="7 8">
    <name type="scientific">Cannabis sativa</name>
    <name type="common">Hemp</name>
    <name type="synonym">Marijuana</name>
    <dbReference type="NCBI Taxonomy" id="3483"/>
    <lineage>
        <taxon>Eukaryota</taxon>
        <taxon>Viridiplantae</taxon>
        <taxon>Streptophyta</taxon>
        <taxon>Embryophyta</taxon>
        <taxon>Tracheophyta</taxon>
        <taxon>Spermatophyta</taxon>
        <taxon>Magnoliopsida</taxon>
        <taxon>eudicotyledons</taxon>
        <taxon>Gunneridae</taxon>
        <taxon>Pentapetalae</taxon>
        <taxon>rosids</taxon>
        <taxon>fabids</taxon>
        <taxon>Rosales</taxon>
        <taxon>Cannabaceae</taxon>
        <taxon>Cannabis</taxon>
    </lineage>
</organism>
<evidence type="ECO:0000259" key="4">
    <source>
        <dbReference type="Pfam" id="PF00931"/>
    </source>
</evidence>
<evidence type="ECO:0000259" key="6">
    <source>
        <dbReference type="Pfam" id="PF25019"/>
    </source>
</evidence>
<dbReference type="InterPro" id="IPR036388">
    <property type="entry name" value="WH-like_DNA-bd_sf"/>
</dbReference>
<dbReference type="SUPFAM" id="SSF52047">
    <property type="entry name" value="RNI-like"/>
    <property type="match status" value="1"/>
</dbReference>
<dbReference type="PRINTS" id="PR00364">
    <property type="entry name" value="DISEASERSIST"/>
</dbReference>
<evidence type="ECO:0000313" key="7">
    <source>
        <dbReference type="EMBL" id="KAF4361006.1"/>
    </source>
</evidence>
<gene>
    <name evidence="7" type="ORF">F8388_016815</name>
</gene>
<sequence>MAERNWVGAVDRILGVLRCSDFNDAKYNHKLRAMEDEFQMIRASFEDAELMKTIPPSFYDDGDGDGDGDGDAELLDNALYDVDDLLREMLAVVLRRRHMSSTKNILLTTLDSSSSISTLLSKIDKIMSKKIVKLDRQSSFSLHELASRDVEDVVPRPREAHSSSFSSGFDEGGVVGRKEEQEEVKELLLQKDLEENVLVIPIIGRGGVGKTTLAKSVYNDEMVANHFHLRIWVYDGGDAFDQISVMKKIVRSITANNDDDRDLYAFEELKTLIVKEIRQRRFLLVLDDVKEVDGERWKVVLKILLKGGNGSRVIVTTRYTRAAQVTGSMMVRPFQLHALDLEDSLKLLLHFANNPEFGEIGEKIVRKCGGIPSVIRAVGGILSSKHTRREWEEFDEELPTMLSLKVLNSSLELEYRSESEIVEVLSLSYDHLPSVLKDCFAFCAIFPKDYEIDVDTLVSMWMSLGFIQSDDDEEQLGYGYLRDLIRRSLLQETKKDEYGKIKKCKVPNSMHKVVRQVTQKTYATLSLKEDQRGRRHVSFDFHLDSSWHVSIPSSELRKIRSLILPRQYVRAIEGRSSQSICDVIPKLKWIRMLDLHNSGIKKLTSSIGELKLLSYLDLSHNVNIKKLPNSICGLYLLETLKLNRCSNLRKLPKGIIVLFNLRHLENKSCYRLTQMPRGLSELSNLRTLSEFGLSKEPTDFPSKPKGKLDELSSLNYLKGELKIKNLTNPKDDKTAAANLVEKKDLLSLILIWDIDACANEADYEEALEDLEPHPSLKELCISTYGGSKFSSWLPLLKNLVKLSLSRCNRCHRLPRLDKLINLQVLVLDELIELEYVVEKASKNRWRTRFSSLKELRLSNLPKLKGWWKDASENATFSCVSKLVVEDCPFLTSMPLFPWLEELLVLKNTSWEPFKQTMALAATPTDKASSSSSSPSSPLSKLRELHIMDMSNCDPNMWQSLHSLRSVTLDHVADIDVQLQKLQELTNLQGLHIRRCDSLEEIPRWISNSDSLRTVSIKLCPNLTIPRERLSLISTSKKVEIEDCPLVLLISSSLSVI</sequence>